<name>A0A8H3CVU4_9AGAM</name>
<evidence type="ECO:0000313" key="3">
    <source>
        <dbReference type="Proteomes" id="UP000663888"/>
    </source>
</evidence>
<feature type="compositionally biased region" description="Polar residues" evidence="1">
    <location>
        <begin position="86"/>
        <end position="95"/>
    </location>
</feature>
<proteinExistence type="predicted"/>
<accession>A0A8H3CVU4</accession>
<gene>
    <name evidence="2" type="ORF">RDB_LOCUS153886</name>
</gene>
<feature type="region of interest" description="Disordered" evidence="1">
    <location>
        <begin position="40"/>
        <end position="108"/>
    </location>
</feature>
<feature type="compositionally biased region" description="Basic and acidic residues" evidence="1">
    <location>
        <begin position="73"/>
        <end position="85"/>
    </location>
</feature>
<evidence type="ECO:0000256" key="1">
    <source>
        <dbReference type="SAM" id="MobiDB-lite"/>
    </source>
</evidence>
<comment type="caution">
    <text evidence="2">The sequence shown here is derived from an EMBL/GenBank/DDBJ whole genome shotgun (WGS) entry which is preliminary data.</text>
</comment>
<dbReference type="Proteomes" id="UP000663888">
    <property type="component" value="Unassembled WGS sequence"/>
</dbReference>
<sequence>MATTRQTRLTGIAFDFSQCATELADAATLLSEAARELSDAARAMRHEPQSGSHITPKSVIDGVASQDSGCEPNSDHDASDCRSATEDGNTGNNLNAHRPNSRLGTSSVSDHLVTPAIVDQPAIRGENDLSRPQQTNIVPSSDDFRDVMLSPGRYCIVLDEEFNILPLIAAYAATCHKTLCCMPFIEPSQSWRALLSAISPNHEVLEVSSQPSAISPCDSQYITSEKPSILVQSFTVWQTGQTVSSISDSFLIWGFLTIGPEQLAGIKESVLHAKHTCAIVTPQEYQRPNFKSYLTSLGFIEHPKLVLINDYNHTSSLFTYRVKVQGVLRDPKFRSNICHLYKTSLLSYNFPPNRNIWTKTRVAQMANGFAAKILLHGREEYGSSRFKPDGQTLPVDQPTILKCGLGKIVQLGLLQEDSPLLVPTSGAASKSMVQRDGTPASDSAGRWYIPLQQDFDAIPFICYQAEHNPKVICFISYGTNATPYTNILELLTTRKIVHPGDTQTSVKKGLATFSSEQSALLMLRGLKAVLNPVDYLDIDADVVICWGVPPEPHFTNRMNTPRAKYTYILFTTADDIGARQRVTSKSWITPYPGTIQINSGGPQSPLHSYRERTVQTMMNISSNIADEIYDDQIQNGRDVLGISILESVIRANQFAARVLLHGDPREGSLLYPPLRPRPCAYSMTIDTLGLQPCIDQGLMSSRQSGQGKDAYASEYFH</sequence>
<reference evidence="2" key="1">
    <citation type="submission" date="2021-01" db="EMBL/GenBank/DDBJ databases">
        <authorList>
            <person name="Kaushik A."/>
        </authorList>
    </citation>
    <scope>NUCLEOTIDE SEQUENCE</scope>
    <source>
        <strain evidence="2">AG4-R118</strain>
    </source>
</reference>
<organism evidence="2 3">
    <name type="scientific">Rhizoctonia solani</name>
    <dbReference type="NCBI Taxonomy" id="456999"/>
    <lineage>
        <taxon>Eukaryota</taxon>
        <taxon>Fungi</taxon>
        <taxon>Dikarya</taxon>
        <taxon>Basidiomycota</taxon>
        <taxon>Agaricomycotina</taxon>
        <taxon>Agaricomycetes</taxon>
        <taxon>Cantharellales</taxon>
        <taxon>Ceratobasidiaceae</taxon>
        <taxon>Rhizoctonia</taxon>
    </lineage>
</organism>
<dbReference type="EMBL" id="CAJMWX010001672">
    <property type="protein sequence ID" value="CAE6501562.1"/>
    <property type="molecule type" value="Genomic_DNA"/>
</dbReference>
<dbReference type="AlphaFoldDB" id="A0A8H3CVU4"/>
<evidence type="ECO:0000313" key="2">
    <source>
        <dbReference type="EMBL" id="CAE6501562.1"/>
    </source>
</evidence>
<protein>
    <submittedName>
        <fullName evidence="2">Uncharacterized protein</fullName>
    </submittedName>
</protein>